<dbReference type="Gene3D" id="1.25.40.390">
    <property type="match status" value="1"/>
</dbReference>
<evidence type="ECO:0000256" key="3">
    <source>
        <dbReference type="ARBA" id="ARBA00022729"/>
    </source>
</evidence>
<evidence type="ECO:0000259" key="6">
    <source>
        <dbReference type="Pfam" id="PF07980"/>
    </source>
</evidence>
<evidence type="ECO:0000256" key="5">
    <source>
        <dbReference type="ARBA" id="ARBA00023237"/>
    </source>
</evidence>
<comment type="subcellular location">
    <subcellularLocation>
        <location evidence="1">Cell outer membrane</location>
    </subcellularLocation>
</comment>
<evidence type="ECO:0000256" key="2">
    <source>
        <dbReference type="ARBA" id="ARBA00006275"/>
    </source>
</evidence>
<reference evidence="8" key="1">
    <citation type="submission" date="2023-07" db="EMBL/GenBank/DDBJ databases">
        <title>Two novel species in the genus Flavivirga.</title>
        <authorList>
            <person name="Kwon K."/>
        </authorList>
    </citation>
    <scope>NUCLEOTIDE SEQUENCE</scope>
    <source>
        <strain evidence="8">KCTC 52353</strain>
    </source>
</reference>
<dbReference type="Proteomes" id="UP001176883">
    <property type="component" value="Unassembled WGS sequence"/>
</dbReference>
<feature type="domain" description="RagB/SusD" evidence="6">
    <location>
        <begin position="433"/>
        <end position="559"/>
    </location>
</feature>
<proteinExistence type="inferred from homology"/>
<dbReference type="InterPro" id="IPR033985">
    <property type="entry name" value="SusD-like_N"/>
</dbReference>
<dbReference type="Pfam" id="PF14322">
    <property type="entry name" value="SusD-like_3"/>
    <property type="match status" value="1"/>
</dbReference>
<feature type="domain" description="SusD-like N-terminal" evidence="7">
    <location>
        <begin position="41"/>
        <end position="227"/>
    </location>
</feature>
<dbReference type="Pfam" id="PF07980">
    <property type="entry name" value="SusD_RagB"/>
    <property type="match status" value="1"/>
</dbReference>
<dbReference type="SUPFAM" id="SSF48452">
    <property type="entry name" value="TPR-like"/>
    <property type="match status" value="1"/>
</dbReference>
<keyword evidence="5" id="KW-0998">Cell outer membrane</keyword>
<keyword evidence="3" id="KW-0732">Signal</keyword>
<dbReference type="InterPro" id="IPR012944">
    <property type="entry name" value="SusD_RagB_dom"/>
</dbReference>
<dbReference type="PROSITE" id="PS51257">
    <property type="entry name" value="PROKAR_LIPOPROTEIN"/>
    <property type="match status" value="1"/>
</dbReference>
<dbReference type="InterPro" id="IPR011990">
    <property type="entry name" value="TPR-like_helical_dom_sf"/>
</dbReference>
<gene>
    <name evidence="8" type="ORF">Q4Q35_06920</name>
</gene>
<evidence type="ECO:0000256" key="1">
    <source>
        <dbReference type="ARBA" id="ARBA00004442"/>
    </source>
</evidence>
<dbReference type="RefSeq" id="WP_303277228.1">
    <property type="nucleotide sequence ID" value="NZ_JAUOEK010000075.1"/>
</dbReference>
<keyword evidence="9" id="KW-1185">Reference proteome</keyword>
<organism evidence="8 9">
    <name type="scientific">Flavivirga aquimarina</name>
    <dbReference type="NCBI Taxonomy" id="2027862"/>
    <lineage>
        <taxon>Bacteria</taxon>
        <taxon>Pseudomonadati</taxon>
        <taxon>Bacteroidota</taxon>
        <taxon>Flavobacteriia</taxon>
        <taxon>Flavobacteriales</taxon>
        <taxon>Flavobacteriaceae</taxon>
        <taxon>Flavivirga</taxon>
    </lineage>
</organism>
<name>A0ABT8W8X5_9FLAO</name>
<dbReference type="EMBL" id="JAUOEK010000075">
    <property type="protein sequence ID" value="MDO5969533.1"/>
    <property type="molecule type" value="Genomic_DNA"/>
</dbReference>
<protein>
    <submittedName>
        <fullName evidence="8">RagB/SusD family nutrient uptake outer membrane protein</fullName>
    </submittedName>
</protein>
<comment type="caution">
    <text evidence="8">The sequence shown here is derived from an EMBL/GenBank/DDBJ whole genome shotgun (WGS) entry which is preliminary data.</text>
</comment>
<evidence type="ECO:0000256" key="4">
    <source>
        <dbReference type="ARBA" id="ARBA00023136"/>
    </source>
</evidence>
<evidence type="ECO:0000259" key="7">
    <source>
        <dbReference type="Pfam" id="PF14322"/>
    </source>
</evidence>
<comment type="similarity">
    <text evidence="2">Belongs to the SusD family.</text>
</comment>
<accession>A0ABT8W8X5</accession>
<sequence length="561" mass="63799">MKNNKYLILLSVLFFSFFSCNEEEWLKEEAIDFYSADNSFRTEEQFNAALAHIYNETDLYTIWGALNSIFIAQYTSDVAYAANREVIGLNSYSNSLTPTQANVRVLWQRFYAIIANTNAVIGRIDGENTEFSSEEARNRLKAEAMFFRAFLYRYLAITYGGVPLVLEELTTPKRDFVRATQAEVYAQCIEDLEFAAANLPDVTELKDLNREGGLTKAAANHLLAELYIIVKDYDKAIARASAVIDNPNYALMTERFGSRMDEPGDVYWDLFRRENQNRSSGNTESIWVAQYEYLATGGGRGSIITQFFLPVYRTIQGPDGVNLFLGPTSQNGGRGIGWFAPSDYLLNDVWTDSPGDMRNSEYNIIRDLVVDNVNSAYFGQKMVENNLIASANTFNRFWSAIFSKTTCAGNFPEEVFVDFSTGEVTRNAASTFRDHYHMRLAETYLLRAEAHFRNNNAALAADDINVIRARANAPLIATGDVDIDFILDERARELHMEEYRILTLKRMGKLVERVRAHHPFYNGKYTSGSTIEDHHTLWPIPQQEIERNTEAILEQNPGYAN</sequence>
<evidence type="ECO:0000313" key="9">
    <source>
        <dbReference type="Proteomes" id="UP001176883"/>
    </source>
</evidence>
<keyword evidence="4" id="KW-0472">Membrane</keyword>
<evidence type="ECO:0000313" key="8">
    <source>
        <dbReference type="EMBL" id="MDO5969533.1"/>
    </source>
</evidence>